<dbReference type="Gene3D" id="3.40.50.12580">
    <property type="match status" value="1"/>
</dbReference>
<dbReference type="AlphaFoldDB" id="A0A6L6YG24"/>
<comment type="caution">
    <text evidence="1">The sequence shown here is derived from an EMBL/GenBank/DDBJ whole genome shotgun (WGS) entry which is preliminary data.</text>
</comment>
<organism evidence="1 2">
    <name type="scientific">Parasutterella muris</name>
    <dbReference type="NCBI Taxonomy" id="2565572"/>
    <lineage>
        <taxon>Bacteria</taxon>
        <taxon>Pseudomonadati</taxon>
        <taxon>Pseudomonadota</taxon>
        <taxon>Betaproteobacteria</taxon>
        <taxon>Burkholderiales</taxon>
        <taxon>Sutterellaceae</taxon>
        <taxon>Parasutterella</taxon>
    </lineage>
</organism>
<keyword evidence="2" id="KW-1185">Reference proteome</keyword>
<dbReference type="EMBL" id="WSRP01000010">
    <property type="protein sequence ID" value="MVX56477.1"/>
    <property type="molecule type" value="Genomic_DNA"/>
</dbReference>
<dbReference type="Proteomes" id="UP000472580">
    <property type="component" value="Unassembled WGS sequence"/>
</dbReference>
<evidence type="ECO:0008006" key="3">
    <source>
        <dbReference type="Google" id="ProtNLM"/>
    </source>
</evidence>
<sequence>MKSYFKRRLINFFNSYFPVLLENFSLRFEKKFEKLNKSVETIYCFIKKKGEDYDAMFGELNQKNLENKTSIEGVKTSIEEVNKKILEREGYYEDLIARINQKIFDIEATLNLVSRKQNAFKKLTIIFLIHNIAAIDSILTVIHEAKRRGHKVILISINNKFGSSEEPIYLSEEKNHKGLERLGLEHLRFGSISSHDGANLIKLLNPDFIFKQSPWDNDVEEGYSANNLSFSRLCYSSYFGIQITKNFGNSSGDRDLHTDQALHRNAFAIFIENTKQAIETHKTGSIIGGVNLVTTGLPKYEYIKKKSCIKPVDGSKTILWAPHHSFDSEWLGFGTFPDSFKEILNAVEKLGFRLIFRPHPLFEKNLFLMKKISREDYDKFLNRIKSNPLFSYSMMDEPIIDFNSSDLLLTDGISMLATYQLTGKPIIWIDSEQHAEFTELGEKMIESITRIKVSQLERLKPKLQEILIDGKDDLADNRVKFGKLLIGENSPSETILEYLEQVSR</sequence>
<protein>
    <recommendedName>
        <fullName evidence="3">CDP-glycerol--glycerophosphate glycerophosphotransferase</fullName>
    </recommendedName>
</protein>
<name>A0A6L6YG24_9BURK</name>
<reference evidence="1 2" key="1">
    <citation type="submission" date="2019-12" db="EMBL/GenBank/DDBJ databases">
        <title>Microbes associate with the intestines of laboratory mice.</title>
        <authorList>
            <person name="Navarre W."/>
            <person name="Wong E."/>
        </authorList>
    </citation>
    <scope>NUCLEOTIDE SEQUENCE [LARGE SCALE GENOMIC DNA]</scope>
    <source>
        <strain evidence="1 2">NM82_D38</strain>
    </source>
</reference>
<dbReference type="InterPro" id="IPR043148">
    <property type="entry name" value="TagF_C"/>
</dbReference>
<gene>
    <name evidence="1" type="ORF">E5987_04550</name>
</gene>
<dbReference type="RefSeq" id="WP_160334907.1">
    <property type="nucleotide sequence ID" value="NZ_WSRP01000010.1"/>
</dbReference>
<evidence type="ECO:0000313" key="2">
    <source>
        <dbReference type="Proteomes" id="UP000472580"/>
    </source>
</evidence>
<accession>A0A6L6YG24</accession>
<proteinExistence type="predicted"/>
<evidence type="ECO:0000313" key="1">
    <source>
        <dbReference type="EMBL" id="MVX56477.1"/>
    </source>
</evidence>
<dbReference type="OrthoDB" id="2334812at2"/>